<evidence type="ECO:0000313" key="2">
    <source>
        <dbReference type="EMBL" id="KIN01047.1"/>
    </source>
</evidence>
<dbReference type="InParanoid" id="A0A0C3HFG4"/>
<dbReference type="PANTHER" id="PTHR13520">
    <property type="entry name" value="RAD50-INTERACTING PROTEIN 1 RINT-1"/>
    <property type="match status" value="1"/>
</dbReference>
<name>A0A0C3HFG4_OIDMZ</name>
<dbReference type="Gene3D" id="1.20.58.670">
    <property type="entry name" value="Dsl1p vesicle tethering complex, Tip20p subunit, domain D"/>
    <property type="match status" value="1"/>
</dbReference>
<keyword evidence="3" id="KW-1185">Reference proteome</keyword>
<evidence type="ECO:0000256" key="1">
    <source>
        <dbReference type="SAM" id="Coils"/>
    </source>
</evidence>
<dbReference type="GO" id="GO:0006890">
    <property type="term" value="P:retrograde vesicle-mediated transport, Golgi to endoplasmic reticulum"/>
    <property type="evidence" value="ECO:0007669"/>
    <property type="project" value="InterPro"/>
</dbReference>
<dbReference type="InterPro" id="IPR007528">
    <property type="entry name" value="RINT1_Tip20"/>
</dbReference>
<proteinExistence type="predicted"/>
<dbReference type="STRING" id="913774.A0A0C3HFG4"/>
<reference evidence="3" key="2">
    <citation type="submission" date="2015-01" db="EMBL/GenBank/DDBJ databases">
        <title>Evolutionary Origins and Diversification of the Mycorrhizal Mutualists.</title>
        <authorList>
            <consortium name="DOE Joint Genome Institute"/>
            <consortium name="Mycorrhizal Genomics Consortium"/>
            <person name="Kohler A."/>
            <person name="Kuo A."/>
            <person name="Nagy L.G."/>
            <person name="Floudas D."/>
            <person name="Copeland A."/>
            <person name="Barry K.W."/>
            <person name="Cichocki N."/>
            <person name="Veneault-Fourrey C."/>
            <person name="LaButti K."/>
            <person name="Lindquist E.A."/>
            <person name="Lipzen A."/>
            <person name="Lundell T."/>
            <person name="Morin E."/>
            <person name="Murat C."/>
            <person name="Riley R."/>
            <person name="Ohm R."/>
            <person name="Sun H."/>
            <person name="Tunlid A."/>
            <person name="Henrissat B."/>
            <person name="Grigoriev I.V."/>
            <person name="Hibbett D.S."/>
            <person name="Martin F."/>
        </authorList>
    </citation>
    <scope>NUCLEOTIDE SEQUENCE [LARGE SCALE GENOMIC DNA]</scope>
    <source>
        <strain evidence="3">Zn</strain>
    </source>
</reference>
<reference evidence="2 3" key="1">
    <citation type="submission" date="2014-04" db="EMBL/GenBank/DDBJ databases">
        <authorList>
            <consortium name="DOE Joint Genome Institute"/>
            <person name="Kuo A."/>
            <person name="Martino E."/>
            <person name="Perotto S."/>
            <person name="Kohler A."/>
            <person name="Nagy L.G."/>
            <person name="Floudas D."/>
            <person name="Copeland A."/>
            <person name="Barry K.W."/>
            <person name="Cichocki N."/>
            <person name="Veneault-Fourrey C."/>
            <person name="LaButti K."/>
            <person name="Lindquist E.A."/>
            <person name="Lipzen A."/>
            <person name="Lundell T."/>
            <person name="Morin E."/>
            <person name="Murat C."/>
            <person name="Sun H."/>
            <person name="Tunlid A."/>
            <person name="Henrissat B."/>
            <person name="Grigoriev I.V."/>
            <person name="Hibbett D.S."/>
            <person name="Martin F."/>
            <person name="Nordberg H.P."/>
            <person name="Cantor M.N."/>
            <person name="Hua S.X."/>
        </authorList>
    </citation>
    <scope>NUCLEOTIDE SEQUENCE [LARGE SCALE GENOMIC DNA]</scope>
    <source>
        <strain evidence="2 3">Zn</strain>
    </source>
</reference>
<dbReference type="EMBL" id="KN832876">
    <property type="protein sequence ID" value="KIN01047.1"/>
    <property type="molecule type" value="Genomic_DNA"/>
</dbReference>
<feature type="coiled-coil region" evidence="1">
    <location>
        <begin position="46"/>
        <end position="80"/>
    </location>
</feature>
<evidence type="ECO:0008006" key="4">
    <source>
        <dbReference type="Google" id="ProtNLM"/>
    </source>
</evidence>
<dbReference type="OrthoDB" id="2189254at2759"/>
<dbReference type="AlphaFoldDB" id="A0A0C3HFG4"/>
<dbReference type="InterPro" id="IPR042044">
    <property type="entry name" value="EXOC6PINT-1/Sec15/Tip20_C_dom2"/>
</dbReference>
<dbReference type="Proteomes" id="UP000054321">
    <property type="component" value="Unassembled WGS sequence"/>
</dbReference>
<protein>
    <recommendedName>
        <fullName evidence="4">RINT-1 family protein</fullName>
    </recommendedName>
</protein>
<dbReference type="PROSITE" id="PS51386">
    <property type="entry name" value="RINT1_TIP20"/>
    <property type="match status" value="1"/>
</dbReference>
<sequence>MDVPSICRERSPVAFRHDHISDVSLGEQDTRLEDYLNDKIQTRTDLANLASLMENVELQKKQLEDQLVDARARLEQSKQESANHNTLILQRAKEFEQQQNNVNSRLMIVTASDTPEEAVARLKGPLKKLRQVDLAKEYVELLVEVDKLTKDARKHLPDNPKEALRPYTQLKELASSLKRLQEPAEGAAVHLINYVDQTSTRLWDDMKKIMTDEFESILQKLKWPEAAGEPNQEWKDCFEKLLDLQDPELKDAGEPITLLPMNVLTKTFTKQFRYHFFSDKPTNAPNKLGDYFFPWFTGTVDNWEPFLRESVGPVLSAHFRGREYAGNSIYVDPVAAFITALLPILREKVDVLLKEISIDPGLLSRFMCQLFEFDETIRVKFNYDAGNAQFGWKGIAWDVLETYFDQWLQVEKDFALGRYRQIVKSPDRIDYDSSSQGKTKYTSVVAQVTDLLMTVTNSYKPIRRFRNKMSFLIEIQAEILDQYHGRLNDSLDAYQTIKSPLARRLHGVSKEMMTEVEGVAGLESLCKVYGSAEHIITTLNEWSNDEFFVTLWEELQQRAKAATVEDELADQMTYAIVKDSTSTAVGSDAEGSVFDTTIAGFTRLQSRALDFLMQAPKSGFPQNFRQYLTTPQWTTVGDDLSNSQALTITPELDLPLQRLREELTFVQRALAYAPCRRIWRTTFDGLQDLLWNDVLFKQSFTALGAARFMQDIIVLERVVDAPTLGMPKLKEGAHILNLPVNIEEGRAGPSLMDACTEIAMSESRADAFIAKMEYRCINRHDARAILRRRVETFDWGVI</sequence>
<keyword evidence="1" id="KW-0175">Coiled coil</keyword>
<dbReference type="GO" id="GO:0060628">
    <property type="term" value="P:regulation of ER to Golgi vesicle-mediated transport"/>
    <property type="evidence" value="ECO:0007669"/>
    <property type="project" value="TreeGrafter"/>
</dbReference>
<dbReference type="PANTHER" id="PTHR13520:SF0">
    <property type="entry name" value="RAD50-INTERACTING PROTEIN 1"/>
    <property type="match status" value="1"/>
</dbReference>
<dbReference type="Pfam" id="PF04437">
    <property type="entry name" value="RINT1_TIP1"/>
    <property type="match status" value="1"/>
</dbReference>
<gene>
    <name evidence="2" type="ORF">OIDMADRAFT_179906</name>
</gene>
<dbReference type="GO" id="GO:0006888">
    <property type="term" value="P:endoplasmic reticulum to Golgi vesicle-mediated transport"/>
    <property type="evidence" value="ECO:0007669"/>
    <property type="project" value="InterPro"/>
</dbReference>
<dbReference type="HOGENOM" id="CLU_015529_1_0_1"/>
<accession>A0A0C3HFG4</accession>
<evidence type="ECO:0000313" key="3">
    <source>
        <dbReference type="Proteomes" id="UP000054321"/>
    </source>
</evidence>
<dbReference type="GO" id="GO:0070939">
    <property type="term" value="C:Dsl1/NZR complex"/>
    <property type="evidence" value="ECO:0007669"/>
    <property type="project" value="InterPro"/>
</dbReference>
<organism evidence="2 3">
    <name type="scientific">Oidiodendron maius (strain Zn)</name>
    <dbReference type="NCBI Taxonomy" id="913774"/>
    <lineage>
        <taxon>Eukaryota</taxon>
        <taxon>Fungi</taxon>
        <taxon>Dikarya</taxon>
        <taxon>Ascomycota</taxon>
        <taxon>Pezizomycotina</taxon>
        <taxon>Leotiomycetes</taxon>
        <taxon>Leotiomycetes incertae sedis</taxon>
        <taxon>Myxotrichaceae</taxon>
        <taxon>Oidiodendron</taxon>
    </lineage>
</organism>